<evidence type="ECO:0008006" key="3">
    <source>
        <dbReference type="Google" id="ProtNLM"/>
    </source>
</evidence>
<dbReference type="Proteomes" id="UP000037696">
    <property type="component" value="Unassembled WGS sequence"/>
</dbReference>
<proteinExistence type="predicted"/>
<evidence type="ECO:0000313" key="2">
    <source>
        <dbReference type="Proteomes" id="UP000037696"/>
    </source>
</evidence>
<dbReference type="InterPro" id="IPR029058">
    <property type="entry name" value="AB_hydrolase_fold"/>
</dbReference>
<dbReference type="SUPFAM" id="SSF53474">
    <property type="entry name" value="alpha/beta-Hydrolases"/>
    <property type="match status" value="1"/>
</dbReference>
<protein>
    <recommendedName>
        <fullName evidence="3">Peptidase S9 prolyl oligopeptidase catalytic domain-containing protein</fullName>
    </recommendedName>
</protein>
<comment type="caution">
    <text evidence="1">The sequence shown here is derived from an EMBL/GenBank/DDBJ whole genome shotgun (WGS) entry which is preliminary data.</text>
</comment>
<keyword evidence="2" id="KW-1185">Reference proteome</keyword>
<dbReference type="OrthoDB" id="19653at2759"/>
<sequence>MRAAPSLTAVPAANPPDRLGLTFSVFQNGRLVEFLGSEDNLFPMNRVENLAAAGTLQLPPTFIFHGKQDSAVPFEGSQRFFDLVREKAPDAIIKLHGKDGDHGFDFATTLETDWLKDGLETISKAWLGYTMVH</sequence>
<accession>A0A0M8PG58</accession>
<dbReference type="AlphaFoldDB" id="A0A0M8PG58"/>
<organism evidence="1 2">
    <name type="scientific">Penicillium nordicum</name>
    <dbReference type="NCBI Taxonomy" id="229535"/>
    <lineage>
        <taxon>Eukaryota</taxon>
        <taxon>Fungi</taxon>
        <taxon>Dikarya</taxon>
        <taxon>Ascomycota</taxon>
        <taxon>Pezizomycotina</taxon>
        <taxon>Eurotiomycetes</taxon>
        <taxon>Eurotiomycetidae</taxon>
        <taxon>Eurotiales</taxon>
        <taxon>Aspergillaceae</taxon>
        <taxon>Penicillium</taxon>
    </lineage>
</organism>
<dbReference type="STRING" id="229535.A0A0M8PG58"/>
<dbReference type="GO" id="GO:0072330">
    <property type="term" value="P:monocarboxylic acid biosynthetic process"/>
    <property type="evidence" value="ECO:0007669"/>
    <property type="project" value="UniProtKB-ARBA"/>
</dbReference>
<name>A0A0M8PG58_9EURO</name>
<evidence type="ECO:0000313" key="1">
    <source>
        <dbReference type="EMBL" id="KOS47010.1"/>
    </source>
</evidence>
<dbReference type="Gene3D" id="3.40.50.1820">
    <property type="entry name" value="alpha/beta hydrolase"/>
    <property type="match status" value="1"/>
</dbReference>
<reference evidence="1 2" key="1">
    <citation type="submission" date="2015-08" db="EMBL/GenBank/DDBJ databases">
        <title>Genome sequencing of Penicillium nordicum.</title>
        <authorList>
            <person name="Nguyen H.D."/>
            <person name="Seifert K.A."/>
        </authorList>
    </citation>
    <scope>NUCLEOTIDE SEQUENCE [LARGE SCALE GENOMIC DNA]</scope>
    <source>
        <strain evidence="1 2">DAOMC 185683</strain>
    </source>
</reference>
<dbReference type="GO" id="GO:0017000">
    <property type="term" value="P:antibiotic biosynthetic process"/>
    <property type="evidence" value="ECO:0007669"/>
    <property type="project" value="UniProtKB-ARBA"/>
</dbReference>
<dbReference type="EMBL" id="LHQQ01000021">
    <property type="protein sequence ID" value="KOS47010.1"/>
    <property type="molecule type" value="Genomic_DNA"/>
</dbReference>
<gene>
    <name evidence="1" type="ORF">ACN38_g2026</name>
</gene>